<evidence type="ECO:0000313" key="10">
    <source>
        <dbReference type="Proteomes" id="UP001237642"/>
    </source>
</evidence>
<keyword evidence="2" id="KW-0677">Repeat</keyword>
<evidence type="ECO:0000256" key="6">
    <source>
        <dbReference type="ARBA" id="ARBA00023242"/>
    </source>
</evidence>
<accession>A0AAD8H716</accession>
<reference evidence="9" key="2">
    <citation type="submission" date="2023-05" db="EMBL/GenBank/DDBJ databases">
        <authorList>
            <person name="Schelkunov M.I."/>
        </authorList>
    </citation>
    <scope>NUCLEOTIDE SEQUENCE</scope>
    <source>
        <strain evidence="9">Hsosn_3</strain>
        <tissue evidence="9">Leaf</tissue>
    </source>
</reference>
<keyword evidence="10" id="KW-1185">Reference proteome</keyword>
<feature type="domain" description="Myb-like" evidence="7">
    <location>
        <begin position="26"/>
        <end position="78"/>
    </location>
</feature>
<evidence type="ECO:0000313" key="9">
    <source>
        <dbReference type="EMBL" id="KAK1360824.1"/>
    </source>
</evidence>
<keyword evidence="6" id="KW-0539">Nucleus</keyword>
<dbReference type="InterPro" id="IPR009057">
    <property type="entry name" value="Homeodomain-like_sf"/>
</dbReference>
<protein>
    <submittedName>
        <fullName evidence="9">Uncharacterized protein</fullName>
    </submittedName>
</protein>
<keyword evidence="3" id="KW-0805">Transcription regulation</keyword>
<dbReference type="Pfam" id="PF00249">
    <property type="entry name" value="Myb_DNA-binding"/>
    <property type="match status" value="1"/>
</dbReference>
<organism evidence="9 10">
    <name type="scientific">Heracleum sosnowskyi</name>
    <dbReference type="NCBI Taxonomy" id="360622"/>
    <lineage>
        <taxon>Eukaryota</taxon>
        <taxon>Viridiplantae</taxon>
        <taxon>Streptophyta</taxon>
        <taxon>Embryophyta</taxon>
        <taxon>Tracheophyta</taxon>
        <taxon>Spermatophyta</taxon>
        <taxon>Magnoliopsida</taxon>
        <taxon>eudicotyledons</taxon>
        <taxon>Gunneridae</taxon>
        <taxon>Pentapetalae</taxon>
        <taxon>asterids</taxon>
        <taxon>campanulids</taxon>
        <taxon>Apiales</taxon>
        <taxon>Apiaceae</taxon>
        <taxon>Apioideae</taxon>
        <taxon>apioid superclade</taxon>
        <taxon>Tordylieae</taxon>
        <taxon>Tordyliinae</taxon>
        <taxon>Heracleum</taxon>
    </lineage>
</organism>
<dbReference type="InterPro" id="IPR001005">
    <property type="entry name" value="SANT/Myb"/>
</dbReference>
<keyword evidence="5" id="KW-0804">Transcription</keyword>
<dbReference type="PROSITE" id="PS50090">
    <property type="entry name" value="MYB_LIKE"/>
    <property type="match status" value="1"/>
</dbReference>
<evidence type="ECO:0000256" key="5">
    <source>
        <dbReference type="ARBA" id="ARBA00023163"/>
    </source>
</evidence>
<sequence length="418" mass="47153">MTHYDNTGGESADMSGDGESLLQQNEAILRKGPWTKEEDEILVNFVKEKGIVKWTSIGKQTGLARSGKSCRLRWLNHLRPNLKRRLIYQGRREFDCEIALAINGVELLLRRRKEFLNISREKEVHTQVTQKVDVLKETSKPTILHDGSSRNDNTVSEKLEGVLAEESSKREVNYTTLTEGSKNYDLSVEDTREEDIVDRGSAEGLSSKQYDFTKCLKMEDSLLIEGFNVGREFIDELKEDLLNEGSSRGLLTESLSKDELVVGESSCKGDQLIKIMGQQHVTDASRSKDIHTLKVNFDKEFFLTSREQYPVGDEADLFSSQRPTSYLLESGGQDINSNFIKHSAESCSVGGCWLSLSVLPFNFVCGALDSTLHQPRNSKQPDSSLLRTRVYKPSLQRGITFQPLTMHHSVLIPVLPEF</sequence>
<dbReference type="PROSITE" id="PS51294">
    <property type="entry name" value="HTH_MYB"/>
    <property type="match status" value="1"/>
</dbReference>
<dbReference type="FunFam" id="1.10.10.60:FF:000001">
    <property type="entry name" value="MYB-related transcription factor"/>
    <property type="match status" value="1"/>
</dbReference>
<dbReference type="AlphaFoldDB" id="A0AAD8H716"/>
<dbReference type="SUPFAM" id="SSF46689">
    <property type="entry name" value="Homeodomain-like"/>
    <property type="match status" value="1"/>
</dbReference>
<dbReference type="Gene3D" id="1.10.10.60">
    <property type="entry name" value="Homeodomain-like"/>
    <property type="match status" value="1"/>
</dbReference>
<proteinExistence type="predicted"/>
<keyword evidence="4" id="KW-0238">DNA-binding</keyword>
<evidence type="ECO:0000256" key="3">
    <source>
        <dbReference type="ARBA" id="ARBA00023015"/>
    </source>
</evidence>
<feature type="domain" description="HTH myb-type" evidence="8">
    <location>
        <begin position="26"/>
        <end position="82"/>
    </location>
</feature>
<dbReference type="InterPro" id="IPR017930">
    <property type="entry name" value="Myb_dom"/>
</dbReference>
<evidence type="ECO:0000256" key="1">
    <source>
        <dbReference type="ARBA" id="ARBA00004123"/>
    </source>
</evidence>
<evidence type="ECO:0000259" key="8">
    <source>
        <dbReference type="PROSITE" id="PS51294"/>
    </source>
</evidence>
<evidence type="ECO:0000256" key="2">
    <source>
        <dbReference type="ARBA" id="ARBA00022737"/>
    </source>
</evidence>
<reference evidence="9" key="1">
    <citation type="submission" date="2023-02" db="EMBL/GenBank/DDBJ databases">
        <title>Genome of toxic invasive species Heracleum sosnowskyi carries increased number of genes despite the absence of recent whole-genome duplications.</title>
        <authorList>
            <person name="Schelkunov M."/>
            <person name="Shtratnikova V."/>
            <person name="Makarenko M."/>
            <person name="Klepikova A."/>
            <person name="Omelchenko D."/>
            <person name="Novikova G."/>
            <person name="Obukhova E."/>
            <person name="Bogdanov V."/>
            <person name="Penin A."/>
            <person name="Logacheva M."/>
        </authorList>
    </citation>
    <scope>NUCLEOTIDE SEQUENCE</scope>
    <source>
        <strain evidence="9">Hsosn_3</strain>
        <tissue evidence="9">Leaf</tissue>
    </source>
</reference>
<dbReference type="PANTHER" id="PTHR47995">
    <property type="entry name" value="TRANSCRIPTION FACTOR MYB33-RELATED"/>
    <property type="match status" value="1"/>
</dbReference>
<dbReference type="GO" id="GO:0005634">
    <property type="term" value="C:nucleus"/>
    <property type="evidence" value="ECO:0007669"/>
    <property type="project" value="UniProtKB-SubCell"/>
</dbReference>
<dbReference type="EMBL" id="JAUIZM010000010">
    <property type="protein sequence ID" value="KAK1360824.1"/>
    <property type="molecule type" value="Genomic_DNA"/>
</dbReference>
<dbReference type="PANTHER" id="PTHR47995:SF18">
    <property type="entry name" value="TRANSCRIPTION FACTOR MYB65"/>
    <property type="match status" value="1"/>
</dbReference>
<dbReference type="GO" id="GO:0003677">
    <property type="term" value="F:DNA binding"/>
    <property type="evidence" value="ECO:0007669"/>
    <property type="project" value="UniProtKB-KW"/>
</dbReference>
<evidence type="ECO:0000259" key="7">
    <source>
        <dbReference type="PROSITE" id="PS50090"/>
    </source>
</evidence>
<dbReference type="SMART" id="SM00717">
    <property type="entry name" value="SANT"/>
    <property type="match status" value="1"/>
</dbReference>
<comment type="subcellular location">
    <subcellularLocation>
        <location evidence="1">Nucleus</location>
    </subcellularLocation>
</comment>
<dbReference type="CDD" id="cd00167">
    <property type="entry name" value="SANT"/>
    <property type="match status" value="1"/>
</dbReference>
<comment type="caution">
    <text evidence="9">The sequence shown here is derived from an EMBL/GenBank/DDBJ whole genome shotgun (WGS) entry which is preliminary data.</text>
</comment>
<dbReference type="Proteomes" id="UP001237642">
    <property type="component" value="Unassembled WGS sequence"/>
</dbReference>
<evidence type="ECO:0000256" key="4">
    <source>
        <dbReference type="ARBA" id="ARBA00023125"/>
    </source>
</evidence>
<gene>
    <name evidence="9" type="ORF">POM88_045298</name>
</gene>
<name>A0AAD8H716_9APIA</name>